<dbReference type="InterPro" id="IPR026906">
    <property type="entry name" value="LRR_5"/>
</dbReference>
<comment type="caution">
    <text evidence="1">The sequence shown here is derived from an EMBL/GenBank/DDBJ whole genome shotgun (WGS) entry which is preliminary data.</text>
</comment>
<gene>
    <name evidence="1" type="ORF">IAA62_02235</name>
</gene>
<dbReference type="EMBL" id="DVOJ01000007">
    <property type="protein sequence ID" value="HIV01358.1"/>
    <property type="molecule type" value="Genomic_DNA"/>
</dbReference>
<dbReference type="Gene3D" id="3.80.10.10">
    <property type="entry name" value="Ribonuclease Inhibitor"/>
    <property type="match status" value="1"/>
</dbReference>
<dbReference type="AlphaFoldDB" id="A0A9D1SY54"/>
<dbReference type="Proteomes" id="UP000886861">
    <property type="component" value="Unassembled WGS sequence"/>
</dbReference>
<evidence type="ECO:0000313" key="2">
    <source>
        <dbReference type="Proteomes" id="UP000886861"/>
    </source>
</evidence>
<proteinExistence type="predicted"/>
<sequence>MKRTKLIASLLTSVMCLSFLVVGVWAAAVNVNFNLNSGLKYYPEGVYVELSGQVYRGSSEESMEALTFDQRFTLEPTTNYDNSTGEPSGNFPIESWEIGAIPFIPTEKFVKIEVTVVNNSEIAIIGTPSILVDENQDISTITNLNVTENKLDVAYIQAGDTAVYELILEVTDSEEINSVLNISFDFSAPEVNYDYFTFSEDGSRITGLSEVYTQDSPQVLYVPGYSEDGQTALSFPGLSSGSISSNTTILIIGEGINSIAQYGFQNCSNLEVIVIPSTITNWGALPFNGCSNLGRIVFSEGLISIGEGNVPYIFGGCSSLKSLVIPASVTTLYGYAFQNMSTSITGIYFLDVYNWYGYSNGSGSSVAISAEELSDPVQALNIVKSYSNLRKIAE</sequence>
<dbReference type="InterPro" id="IPR032675">
    <property type="entry name" value="LRR_dom_sf"/>
</dbReference>
<accession>A0A9D1SY54</accession>
<protein>
    <submittedName>
        <fullName evidence="1">Leucine-rich repeat domain-containing protein</fullName>
    </submittedName>
</protein>
<reference evidence="1" key="2">
    <citation type="journal article" date="2021" name="PeerJ">
        <title>Extensive microbial diversity within the chicken gut microbiome revealed by metagenomics and culture.</title>
        <authorList>
            <person name="Gilroy R."/>
            <person name="Ravi A."/>
            <person name="Getino M."/>
            <person name="Pursley I."/>
            <person name="Horton D.L."/>
            <person name="Alikhan N.F."/>
            <person name="Baker D."/>
            <person name="Gharbi K."/>
            <person name="Hall N."/>
            <person name="Watson M."/>
            <person name="Adriaenssens E.M."/>
            <person name="Foster-Nyarko E."/>
            <person name="Jarju S."/>
            <person name="Secka A."/>
            <person name="Antonio M."/>
            <person name="Oren A."/>
            <person name="Chaudhuri R.R."/>
            <person name="La Ragione R."/>
            <person name="Hildebrand F."/>
            <person name="Pallen M.J."/>
        </authorList>
    </citation>
    <scope>NUCLEOTIDE SEQUENCE</scope>
    <source>
        <strain evidence="1">CHK186-9395</strain>
    </source>
</reference>
<dbReference type="SUPFAM" id="SSF52058">
    <property type="entry name" value="L domain-like"/>
    <property type="match status" value="1"/>
</dbReference>
<reference evidence="1" key="1">
    <citation type="submission" date="2020-10" db="EMBL/GenBank/DDBJ databases">
        <authorList>
            <person name="Gilroy R."/>
        </authorList>
    </citation>
    <scope>NUCLEOTIDE SEQUENCE</scope>
    <source>
        <strain evidence="1">CHK186-9395</strain>
    </source>
</reference>
<organism evidence="1 2">
    <name type="scientific">Candidatus Caccopulliclostridium gallistercoris</name>
    <dbReference type="NCBI Taxonomy" id="2840719"/>
    <lineage>
        <taxon>Bacteria</taxon>
        <taxon>Bacillati</taxon>
        <taxon>Bacillota</taxon>
        <taxon>Clostridia</taxon>
        <taxon>Candidatus Caccopulliclostridium</taxon>
    </lineage>
</organism>
<dbReference type="Pfam" id="PF13306">
    <property type="entry name" value="LRR_5"/>
    <property type="match status" value="1"/>
</dbReference>
<name>A0A9D1SY54_9FIRM</name>
<evidence type="ECO:0000313" key="1">
    <source>
        <dbReference type="EMBL" id="HIV01358.1"/>
    </source>
</evidence>